<organism evidence="3">
    <name type="scientific">Gongylonema pulchrum</name>
    <dbReference type="NCBI Taxonomy" id="637853"/>
    <lineage>
        <taxon>Eukaryota</taxon>
        <taxon>Metazoa</taxon>
        <taxon>Ecdysozoa</taxon>
        <taxon>Nematoda</taxon>
        <taxon>Chromadorea</taxon>
        <taxon>Rhabditida</taxon>
        <taxon>Spirurina</taxon>
        <taxon>Spiruromorpha</taxon>
        <taxon>Spiruroidea</taxon>
        <taxon>Gongylonematidae</taxon>
        <taxon>Gongylonema</taxon>
    </lineage>
</organism>
<evidence type="ECO:0000313" key="3">
    <source>
        <dbReference type="WBParaSite" id="GPUH_0000361401-mRNA-1"/>
    </source>
</evidence>
<gene>
    <name evidence="1" type="ORF">GPUH_LOCUS3608</name>
</gene>
<protein>
    <submittedName>
        <fullName evidence="3">Phage protein</fullName>
    </submittedName>
</protein>
<dbReference type="AlphaFoldDB" id="A0A183D4G6"/>
<evidence type="ECO:0000313" key="1">
    <source>
        <dbReference type="EMBL" id="VDK40193.1"/>
    </source>
</evidence>
<name>A0A183D4G6_9BILA</name>
<dbReference type="Proteomes" id="UP000271098">
    <property type="component" value="Unassembled WGS sequence"/>
</dbReference>
<accession>A0A183D4G6</accession>
<dbReference type="EMBL" id="UYRT01006270">
    <property type="protein sequence ID" value="VDK40193.1"/>
    <property type="molecule type" value="Genomic_DNA"/>
</dbReference>
<keyword evidence="2" id="KW-1185">Reference proteome</keyword>
<reference evidence="1 2" key="2">
    <citation type="submission" date="2018-11" db="EMBL/GenBank/DDBJ databases">
        <authorList>
            <consortium name="Pathogen Informatics"/>
        </authorList>
    </citation>
    <scope>NUCLEOTIDE SEQUENCE [LARGE SCALE GENOMIC DNA]</scope>
</reference>
<sequence length="71" mass="8416">MLKVITGRLALDPVFCIAVWDDCFWSRSFLRRIYWPTATGWISGEIFRYYDPYDDIGDSPTSFRQIEKCPE</sequence>
<proteinExistence type="predicted"/>
<evidence type="ECO:0000313" key="2">
    <source>
        <dbReference type="Proteomes" id="UP000271098"/>
    </source>
</evidence>
<reference evidence="3" key="1">
    <citation type="submission" date="2016-06" db="UniProtKB">
        <authorList>
            <consortium name="WormBaseParasite"/>
        </authorList>
    </citation>
    <scope>IDENTIFICATION</scope>
</reference>
<dbReference type="WBParaSite" id="GPUH_0000361401-mRNA-1">
    <property type="protein sequence ID" value="GPUH_0000361401-mRNA-1"/>
    <property type="gene ID" value="GPUH_0000361401"/>
</dbReference>